<dbReference type="AlphaFoldDB" id="A0A0P1H5S3"/>
<dbReference type="EMBL" id="CYSR01000004">
    <property type="protein sequence ID" value="CUH98294.1"/>
    <property type="molecule type" value="Genomic_DNA"/>
</dbReference>
<sequence>MSYKTILACLTSEFAAAHLLPAACGLARQFDAHLTGLHTREALVPYSGIAIASDEIVLGDFNRRVAEEDRKIENLFQAAADQAGCTAEWRSRAARSPDAADELLDSATRCDLIVALLPDRQQERFDQAGFQKDLVVNSGRPVLLLPDDWDSKPVGTRILTAWNGSRESARALHDGLPFLQRAAFAEVVTIQEPHHRSAEFATEGHEIARLLFRHGVTAEVRQIQDTEHPPGIRILMEAASQQCDLVIMGGYGHSRLHRLIFGDASEHVLREARIPVLMSG</sequence>
<dbReference type="PANTHER" id="PTHR46268">
    <property type="entry name" value="STRESS RESPONSE PROTEIN NHAX"/>
    <property type="match status" value="1"/>
</dbReference>
<protein>
    <submittedName>
        <fullName evidence="3">Universal stress protein family protein</fullName>
    </submittedName>
</protein>
<evidence type="ECO:0000313" key="4">
    <source>
        <dbReference type="Proteomes" id="UP000051326"/>
    </source>
</evidence>
<dbReference type="PANTHER" id="PTHR46268:SF15">
    <property type="entry name" value="UNIVERSAL STRESS PROTEIN HP_0031"/>
    <property type="match status" value="1"/>
</dbReference>
<dbReference type="PRINTS" id="PR01438">
    <property type="entry name" value="UNVRSLSTRESS"/>
</dbReference>
<feature type="domain" description="UspA" evidence="2">
    <location>
        <begin position="157"/>
        <end position="278"/>
    </location>
</feature>
<comment type="similarity">
    <text evidence="1">Belongs to the universal stress protein A family.</text>
</comment>
<dbReference type="Pfam" id="PF00582">
    <property type="entry name" value="Usp"/>
    <property type="match status" value="1"/>
</dbReference>
<dbReference type="Proteomes" id="UP000051326">
    <property type="component" value="Unassembled WGS sequence"/>
</dbReference>
<evidence type="ECO:0000313" key="3">
    <source>
        <dbReference type="EMBL" id="CUH98294.1"/>
    </source>
</evidence>
<dbReference type="CDD" id="cd00293">
    <property type="entry name" value="USP-like"/>
    <property type="match status" value="1"/>
</dbReference>
<accession>A0A0P1H5S3</accession>
<organism evidence="3 4">
    <name type="scientific">Leisingera aquaemixtae</name>
    <dbReference type="NCBI Taxonomy" id="1396826"/>
    <lineage>
        <taxon>Bacteria</taxon>
        <taxon>Pseudomonadati</taxon>
        <taxon>Pseudomonadota</taxon>
        <taxon>Alphaproteobacteria</taxon>
        <taxon>Rhodobacterales</taxon>
        <taxon>Roseobacteraceae</taxon>
        <taxon>Leisingera</taxon>
    </lineage>
</organism>
<dbReference type="InterPro" id="IPR006016">
    <property type="entry name" value="UspA"/>
</dbReference>
<dbReference type="STRING" id="1396826.PHA8399_00408"/>
<dbReference type="RefSeq" id="WP_058284543.1">
    <property type="nucleotide sequence ID" value="NZ_CYSR01000004.1"/>
</dbReference>
<gene>
    <name evidence="3" type="ORF">PHA8399_00408</name>
</gene>
<name>A0A0P1H5S3_9RHOB</name>
<evidence type="ECO:0000259" key="2">
    <source>
        <dbReference type="Pfam" id="PF00582"/>
    </source>
</evidence>
<reference evidence="3 4" key="1">
    <citation type="submission" date="2015-09" db="EMBL/GenBank/DDBJ databases">
        <authorList>
            <consortium name="Swine Surveillance"/>
        </authorList>
    </citation>
    <scope>NUCLEOTIDE SEQUENCE [LARGE SCALE GENOMIC DNA]</scope>
    <source>
        <strain evidence="3 4">CECT 8399</strain>
    </source>
</reference>
<dbReference type="InterPro" id="IPR006015">
    <property type="entry name" value="Universal_stress_UspA"/>
</dbReference>
<dbReference type="Gene3D" id="3.40.50.12370">
    <property type="match status" value="1"/>
</dbReference>
<evidence type="ECO:0000256" key="1">
    <source>
        <dbReference type="ARBA" id="ARBA00008791"/>
    </source>
</evidence>
<proteinExistence type="inferred from homology"/>
<dbReference type="SUPFAM" id="SSF52402">
    <property type="entry name" value="Adenine nucleotide alpha hydrolases-like"/>
    <property type="match status" value="2"/>
</dbReference>